<dbReference type="Proteomes" id="UP000784294">
    <property type="component" value="Unassembled WGS sequence"/>
</dbReference>
<gene>
    <name evidence="1" type="ORF">PXEA_LOCUS33714</name>
</gene>
<keyword evidence="2" id="KW-1185">Reference proteome</keyword>
<sequence length="66" mass="7124">MPGDRSDLSSSSRQHCHPSLTFIFPSATGCPTSARGPFRQRTVRAEVAGHQVECTPTVLLRMPSGL</sequence>
<evidence type="ECO:0000313" key="2">
    <source>
        <dbReference type="Proteomes" id="UP000784294"/>
    </source>
</evidence>
<dbReference type="PROSITE" id="PS51257">
    <property type="entry name" value="PROKAR_LIPOPROTEIN"/>
    <property type="match status" value="1"/>
</dbReference>
<evidence type="ECO:0000313" key="1">
    <source>
        <dbReference type="EMBL" id="VEL40274.1"/>
    </source>
</evidence>
<proteinExistence type="predicted"/>
<dbReference type="AlphaFoldDB" id="A0A448XMJ9"/>
<accession>A0A448XMJ9</accession>
<organism evidence="1 2">
    <name type="scientific">Protopolystoma xenopodis</name>
    <dbReference type="NCBI Taxonomy" id="117903"/>
    <lineage>
        <taxon>Eukaryota</taxon>
        <taxon>Metazoa</taxon>
        <taxon>Spiralia</taxon>
        <taxon>Lophotrochozoa</taxon>
        <taxon>Platyhelminthes</taxon>
        <taxon>Monogenea</taxon>
        <taxon>Polyopisthocotylea</taxon>
        <taxon>Polystomatidea</taxon>
        <taxon>Polystomatidae</taxon>
        <taxon>Protopolystoma</taxon>
    </lineage>
</organism>
<name>A0A448XMJ9_9PLAT</name>
<comment type="caution">
    <text evidence="1">The sequence shown here is derived from an EMBL/GenBank/DDBJ whole genome shotgun (WGS) entry which is preliminary data.</text>
</comment>
<reference evidence="1" key="1">
    <citation type="submission" date="2018-11" db="EMBL/GenBank/DDBJ databases">
        <authorList>
            <consortium name="Pathogen Informatics"/>
        </authorList>
    </citation>
    <scope>NUCLEOTIDE SEQUENCE</scope>
</reference>
<protein>
    <submittedName>
        <fullName evidence="1">Uncharacterized protein</fullName>
    </submittedName>
</protein>
<dbReference type="EMBL" id="CAAALY010264295">
    <property type="protein sequence ID" value="VEL40274.1"/>
    <property type="molecule type" value="Genomic_DNA"/>
</dbReference>